<dbReference type="RefSeq" id="WP_379014002.1">
    <property type="nucleotide sequence ID" value="NZ_JBHSDC010000019.1"/>
</dbReference>
<name>A0ABV8PY60_9BACT</name>
<keyword evidence="2" id="KW-0677">Repeat</keyword>
<dbReference type="Pfam" id="PF01380">
    <property type="entry name" value="SIS"/>
    <property type="match status" value="1"/>
</dbReference>
<evidence type="ECO:0000259" key="6">
    <source>
        <dbReference type="PROSITE" id="PS51371"/>
    </source>
</evidence>
<dbReference type="NCBIfam" id="TIGR00393">
    <property type="entry name" value="kpsF"/>
    <property type="match status" value="1"/>
</dbReference>
<dbReference type="EMBL" id="JBHSDC010000019">
    <property type="protein sequence ID" value="MFC4232230.1"/>
    <property type="molecule type" value="Genomic_DNA"/>
</dbReference>
<proteinExistence type="inferred from homology"/>
<dbReference type="InterPro" id="IPR000644">
    <property type="entry name" value="CBS_dom"/>
</dbReference>
<keyword evidence="3 5" id="KW-0129">CBS domain</keyword>
<dbReference type="PANTHER" id="PTHR42745:SF1">
    <property type="entry name" value="ARABINOSE 5-PHOSPHATE ISOMERASE KDSD"/>
    <property type="match status" value="1"/>
</dbReference>
<dbReference type="PANTHER" id="PTHR42745">
    <property type="match status" value="1"/>
</dbReference>
<accession>A0ABV8PY60</accession>
<dbReference type="InterPro" id="IPR046342">
    <property type="entry name" value="CBS_dom_sf"/>
</dbReference>
<dbReference type="PROSITE" id="PS51464">
    <property type="entry name" value="SIS"/>
    <property type="match status" value="1"/>
</dbReference>
<dbReference type="InterPro" id="IPR035474">
    <property type="entry name" value="SIS_Kpsf"/>
</dbReference>
<dbReference type="Gene3D" id="3.10.580.10">
    <property type="entry name" value="CBS-domain"/>
    <property type="match status" value="1"/>
</dbReference>
<dbReference type="SMART" id="SM00116">
    <property type="entry name" value="CBS"/>
    <property type="match status" value="2"/>
</dbReference>
<dbReference type="SUPFAM" id="SSF53697">
    <property type="entry name" value="SIS domain"/>
    <property type="match status" value="1"/>
</dbReference>
<evidence type="ECO:0000256" key="3">
    <source>
        <dbReference type="ARBA" id="ARBA00023122"/>
    </source>
</evidence>
<comment type="caution">
    <text evidence="8">The sequence shown here is derived from an EMBL/GenBank/DDBJ whole genome shotgun (WGS) entry which is preliminary data.</text>
</comment>
<evidence type="ECO:0000313" key="8">
    <source>
        <dbReference type="EMBL" id="MFC4232230.1"/>
    </source>
</evidence>
<feature type="domain" description="CBS" evidence="6">
    <location>
        <begin position="202"/>
        <end position="262"/>
    </location>
</feature>
<dbReference type="InterPro" id="IPR004800">
    <property type="entry name" value="KdsD/KpsF-type"/>
</dbReference>
<protein>
    <submittedName>
        <fullName evidence="8">SIS domain-containing protein</fullName>
    </submittedName>
</protein>
<sequence length="320" mass="34381">MNLDIAQTAKQTIAVEAKAIAALGNFIDADFEKVVELIYQSKGRLVVSGIGKSAIVAQKIVATLNSTGTPALFMHAADAIHGDLGMIQPEDIVLLISKSGESAEIKAIVPLIKSFNNILIGLVGNLKSYLASQCHHIINTTIDKEACPNNLAPTTSTTAQMVMGDALAVCLMELKGFKGDDFAKYHPGGNLGKRLYLRVSDIYPHNPSPKVLPTATLKEVILEITQKRLGVTAVVDADNTIKGIVTDGDLRRMLERSTNYDTITASDILTSNPKTIAPNSMAVDALDVFALHDISQLLVVENDTYLGVLHLHDLIKEGIM</sequence>
<evidence type="ECO:0000256" key="1">
    <source>
        <dbReference type="ARBA" id="ARBA00008165"/>
    </source>
</evidence>
<evidence type="ECO:0000256" key="4">
    <source>
        <dbReference type="PIRNR" id="PIRNR004692"/>
    </source>
</evidence>
<dbReference type="InterPro" id="IPR001347">
    <property type="entry name" value="SIS_dom"/>
</dbReference>
<evidence type="ECO:0000313" key="9">
    <source>
        <dbReference type="Proteomes" id="UP001595906"/>
    </source>
</evidence>
<feature type="domain" description="CBS" evidence="6">
    <location>
        <begin position="269"/>
        <end position="320"/>
    </location>
</feature>
<dbReference type="CDD" id="cd05014">
    <property type="entry name" value="SIS_Kpsf"/>
    <property type="match status" value="1"/>
</dbReference>
<dbReference type="PIRSF" id="PIRSF004692">
    <property type="entry name" value="KdsD_KpsF"/>
    <property type="match status" value="1"/>
</dbReference>
<evidence type="ECO:0000256" key="5">
    <source>
        <dbReference type="PROSITE-ProRule" id="PRU00703"/>
    </source>
</evidence>
<dbReference type="CDD" id="cd04604">
    <property type="entry name" value="CBS_pair_SIS_assoc"/>
    <property type="match status" value="1"/>
</dbReference>
<dbReference type="PROSITE" id="PS51371">
    <property type="entry name" value="CBS"/>
    <property type="match status" value="2"/>
</dbReference>
<evidence type="ECO:0000259" key="7">
    <source>
        <dbReference type="PROSITE" id="PS51464"/>
    </source>
</evidence>
<dbReference type="Pfam" id="PF00571">
    <property type="entry name" value="CBS"/>
    <property type="match status" value="2"/>
</dbReference>
<keyword evidence="9" id="KW-1185">Reference proteome</keyword>
<dbReference type="Gene3D" id="3.40.50.10490">
    <property type="entry name" value="Glucose-6-phosphate isomerase like protein, domain 1"/>
    <property type="match status" value="1"/>
</dbReference>
<organism evidence="8 9">
    <name type="scientific">Parasediminibacterium paludis</name>
    <dbReference type="NCBI Taxonomy" id="908966"/>
    <lineage>
        <taxon>Bacteria</taxon>
        <taxon>Pseudomonadati</taxon>
        <taxon>Bacteroidota</taxon>
        <taxon>Chitinophagia</taxon>
        <taxon>Chitinophagales</taxon>
        <taxon>Chitinophagaceae</taxon>
        <taxon>Parasediminibacterium</taxon>
    </lineage>
</organism>
<dbReference type="InterPro" id="IPR046348">
    <property type="entry name" value="SIS_dom_sf"/>
</dbReference>
<comment type="similarity">
    <text evidence="1 4">Belongs to the SIS family. GutQ/KpsF subfamily.</text>
</comment>
<dbReference type="InterPro" id="IPR050986">
    <property type="entry name" value="GutQ/KpsF_isomerases"/>
</dbReference>
<gene>
    <name evidence="8" type="ORF">ACFOW1_10035</name>
</gene>
<feature type="domain" description="SIS" evidence="7">
    <location>
        <begin position="34"/>
        <end position="177"/>
    </location>
</feature>
<evidence type="ECO:0000256" key="2">
    <source>
        <dbReference type="ARBA" id="ARBA00022737"/>
    </source>
</evidence>
<dbReference type="Proteomes" id="UP001595906">
    <property type="component" value="Unassembled WGS sequence"/>
</dbReference>
<reference evidence="9" key="1">
    <citation type="journal article" date="2019" name="Int. J. Syst. Evol. Microbiol.">
        <title>The Global Catalogue of Microorganisms (GCM) 10K type strain sequencing project: providing services to taxonomists for standard genome sequencing and annotation.</title>
        <authorList>
            <consortium name="The Broad Institute Genomics Platform"/>
            <consortium name="The Broad Institute Genome Sequencing Center for Infectious Disease"/>
            <person name="Wu L."/>
            <person name="Ma J."/>
        </authorList>
    </citation>
    <scope>NUCLEOTIDE SEQUENCE [LARGE SCALE GENOMIC DNA]</scope>
    <source>
        <strain evidence="9">CECT 8010</strain>
    </source>
</reference>